<protein>
    <submittedName>
        <fullName evidence="2">Uncharacterized protein</fullName>
    </submittedName>
</protein>
<proteinExistence type="predicted"/>
<evidence type="ECO:0000313" key="2">
    <source>
        <dbReference type="EMBL" id="TMV11928.1"/>
    </source>
</evidence>
<organism evidence="2 3">
    <name type="scientific">Arenibacterium halophilum</name>
    <dbReference type="NCBI Taxonomy" id="2583821"/>
    <lineage>
        <taxon>Bacteria</taxon>
        <taxon>Pseudomonadati</taxon>
        <taxon>Pseudomonadota</taxon>
        <taxon>Alphaproteobacteria</taxon>
        <taxon>Rhodobacterales</taxon>
        <taxon>Paracoccaceae</taxon>
        <taxon>Arenibacterium</taxon>
    </lineage>
</organism>
<feature type="compositionally biased region" description="Polar residues" evidence="1">
    <location>
        <begin position="141"/>
        <end position="152"/>
    </location>
</feature>
<evidence type="ECO:0000313" key="3">
    <source>
        <dbReference type="Proteomes" id="UP001191082"/>
    </source>
</evidence>
<evidence type="ECO:0000256" key="1">
    <source>
        <dbReference type="SAM" id="MobiDB-lite"/>
    </source>
</evidence>
<feature type="region of interest" description="Disordered" evidence="1">
    <location>
        <begin position="138"/>
        <end position="159"/>
    </location>
</feature>
<accession>A0ABY2X8Z6</accession>
<dbReference type="Proteomes" id="UP001191082">
    <property type="component" value="Unassembled WGS sequence"/>
</dbReference>
<dbReference type="EMBL" id="VCPC01000003">
    <property type="protein sequence ID" value="TMV11928.1"/>
    <property type="molecule type" value="Genomic_DNA"/>
</dbReference>
<name>A0ABY2X8Z6_9RHOB</name>
<keyword evidence="3" id="KW-1185">Reference proteome</keyword>
<sequence length="407" mass="45625">MSQGEEICLNEMNWGTRRIGTMMPTQSRPEGEVPNKLRTRKIPLSIGLMKFLRGSRMRCAVLGLAFLAGSVAAEPSSLELDKARAACTSAFLERDPEAWLKAARTMREWGEISDESVKKEVELCEAYGDVIPGVAIDTSGPMDQQNASSSNGAEPADNRQVEHYLQRAKSADADMERIAADIVSDEAFFSGASAQRDELESIILSYVKPLPASLRTANLQAYQALAKIRPDKEEYARRVSLYEAAIAEEKSKIARAARSLEKRLIKTTADFDGSSWSRHPSSPRYQDTRNYITLYLIENGRGKKSLELFVNYTSRSGWLFVDSASLNTDGAKSHLPVDRWLRDNDTEIWEFGSVRGSKAIEIAEKIAKSDRAVIRFNGRQFYDDFVVTNTDKRVMREMLALWEVIGQ</sequence>
<dbReference type="RefSeq" id="WP_138864987.1">
    <property type="nucleotide sequence ID" value="NZ_VCPC01000003.1"/>
</dbReference>
<gene>
    <name evidence="2" type="ORF">FGK64_16895</name>
</gene>
<reference evidence="2 3" key="1">
    <citation type="submission" date="2019-05" db="EMBL/GenBank/DDBJ databases">
        <title>Marivita sp. nov. isolated from sea sediment.</title>
        <authorList>
            <person name="Kim W."/>
        </authorList>
    </citation>
    <scope>NUCLEOTIDE SEQUENCE [LARGE SCALE GENOMIC DNA]</scope>
    <source>
        <strain evidence="2 3">CAU 1492</strain>
    </source>
</reference>
<comment type="caution">
    <text evidence="2">The sequence shown here is derived from an EMBL/GenBank/DDBJ whole genome shotgun (WGS) entry which is preliminary data.</text>
</comment>